<organism evidence="3 4">
    <name type="scientific">candidate division WOR-3 bacterium RBG_13_43_14</name>
    <dbReference type="NCBI Taxonomy" id="1802590"/>
    <lineage>
        <taxon>Bacteria</taxon>
        <taxon>Bacteria division WOR-3</taxon>
    </lineage>
</organism>
<keyword evidence="1" id="KW-0732">Signal</keyword>
<evidence type="ECO:0000313" key="4">
    <source>
        <dbReference type="Proteomes" id="UP000177025"/>
    </source>
</evidence>
<name>A0A1F4U710_UNCW3</name>
<sequence>MKRFALSIIFVVVFISIASAQWNPDTILIWDNDRGLSRQTFPAVGSHGDRVFLAWQDSRWGDHDIYRQTLFWGGGLDGKNEPVSIDDYNRFHQIYPDITANPANEFVTVWEDSSYRPANRTMILCRIQDWNVFCIDEGGTSRKQPSIDSRESGEFVVTWAHNDNGSFPTIMYGLYDRYGSEMRKDIVRQRDSIRAYVPISRVAYCDSGFLVVYEDSSRDGSQRSIYGNYYKYDGALLNYHVKISCRSGDTYNEQCPDVAVCNDGYGVAVWQDSRSGAELWAQEFVFRSGGISFSGSEMQITDSPTIVEYGPRAAVFMTSDFVVVWHDVRSGDYNVWYRSNVNGWKQIDTISVNINDRQMCPDIHTRYGETVAMTWMSRALSSYEDVFARHWALSGSQPTGLIPITGDIKIIPSSPDTGVGGKKCWYFDDENYDNPLTPWNEDPVDEPDSVYADLEYAMLDQLMELNTNGQYFVVVSETLPIRYQGINGLGAYEAILLDYGYRTADASAGVMSSAESDSLRNEIIINGAAAMMEGNDFGSMYSTSSLFRDCFYASYKGDGAPYTTGNIDTLYGRSMFAIDETLKYDYQDLVDNYVDSISAISPGRNILMSGNPLDRWSAFRSVGWGNYFDKDGRPPGNTLYHTFPLSGIKSTDHPNTYSEFYRRCMGFLGLNCQPEPITNLMADTVGFSEGKLQLIWTIVSDDSLRDPCNSGYTLKFSRTKMTNDAQFNAAETYYQTWTTPGAYGDTVKQSLGGLPPLDTLIFALKVEDEDGLINALGAEPQTVVPGDSVSPHTIMIGNNYVKDFSNAYEMLHAHSFDTLFVTWDASYIYIGFARISFNGSGDFFVYMDVTSGGPDSTYPQNGLPGVSRFNASPNIFYPDYVFVVENSSSYTLYQGTATDGNRDTWNPITFNGGFMEDNVVNGYQYTEIAIPFSNIGYNTSNPFKLIVIVQSESSNSITRIYPTSNPTGPSQIITNYYYWSHLGSGLVPNKSYQLIGITEQDSPIQDHAIAGFDIIPNPNNGQMQFIFPANTIGPVRLSIYDVSGRKVIEQTFEENIENTWNWNAADSKGNRLPAGIYFAELEGGSSVLIKKVVLLK</sequence>
<dbReference type="EMBL" id="MEUM01000122">
    <property type="protein sequence ID" value="OGC40692.1"/>
    <property type="molecule type" value="Genomic_DNA"/>
</dbReference>
<dbReference type="AlphaFoldDB" id="A0A1F4U710"/>
<feature type="domain" description="Secretion system C-terminal sorting" evidence="2">
    <location>
        <begin position="1014"/>
        <end position="1093"/>
    </location>
</feature>
<comment type="caution">
    <text evidence="3">The sequence shown here is derived from an EMBL/GenBank/DDBJ whole genome shotgun (WGS) entry which is preliminary data.</text>
</comment>
<reference evidence="3 4" key="1">
    <citation type="journal article" date="2016" name="Nat. Commun.">
        <title>Thousands of microbial genomes shed light on interconnected biogeochemical processes in an aquifer system.</title>
        <authorList>
            <person name="Anantharaman K."/>
            <person name="Brown C.T."/>
            <person name="Hug L.A."/>
            <person name="Sharon I."/>
            <person name="Castelle C.J."/>
            <person name="Probst A.J."/>
            <person name="Thomas B.C."/>
            <person name="Singh A."/>
            <person name="Wilkins M.J."/>
            <person name="Karaoz U."/>
            <person name="Brodie E.L."/>
            <person name="Williams K.H."/>
            <person name="Hubbard S.S."/>
            <person name="Banfield J.F."/>
        </authorList>
    </citation>
    <scope>NUCLEOTIDE SEQUENCE [LARGE SCALE GENOMIC DNA]</scope>
</reference>
<evidence type="ECO:0000259" key="2">
    <source>
        <dbReference type="Pfam" id="PF18962"/>
    </source>
</evidence>
<evidence type="ECO:0000313" key="3">
    <source>
        <dbReference type="EMBL" id="OGC40692.1"/>
    </source>
</evidence>
<accession>A0A1F4U710</accession>
<feature type="chain" id="PRO_5009514780" description="Secretion system C-terminal sorting domain-containing protein" evidence="1">
    <location>
        <begin position="21"/>
        <end position="1096"/>
    </location>
</feature>
<proteinExistence type="predicted"/>
<dbReference type="InterPro" id="IPR026444">
    <property type="entry name" value="Secre_tail"/>
</dbReference>
<dbReference type="Proteomes" id="UP000177025">
    <property type="component" value="Unassembled WGS sequence"/>
</dbReference>
<protein>
    <recommendedName>
        <fullName evidence="2">Secretion system C-terminal sorting domain-containing protein</fullName>
    </recommendedName>
</protein>
<gene>
    <name evidence="3" type="ORF">A2Y85_08190</name>
</gene>
<dbReference type="Pfam" id="PF18962">
    <property type="entry name" value="Por_Secre_tail"/>
    <property type="match status" value="1"/>
</dbReference>
<dbReference type="Gene3D" id="2.60.40.4070">
    <property type="match status" value="1"/>
</dbReference>
<feature type="signal peptide" evidence="1">
    <location>
        <begin position="1"/>
        <end position="20"/>
    </location>
</feature>
<dbReference type="NCBIfam" id="TIGR04183">
    <property type="entry name" value="Por_Secre_tail"/>
    <property type="match status" value="1"/>
</dbReference>
<evidence type="ECO:0000256" key="1">
    <source>
        <dbReference type="SAM" id="SignalP"/>
    </source>
</evidence>